<dbReference type="GO" id="GO:0006281">
    <property type="term" value="P:DNA repair"/>
    <property type="evidence" value="ECO:0007669"/>
    <property type="project" value="UniProtKB-KW"/>
</dbReference>
<keyword evidence="3" id="KW-0378">Hydrolase</keyword>
<evidence type="ECO:0000256" key="2">
    <source>
        <dbReference type="ARBA" id="ARBA00022763"/>
    </source>
</evidence>
<dbReference type="PROSITE" id="PS51192">
    <property type="entry name" value="HELICASE_ATP_BIND_1"/>
    <property type="match status" value="1"/>
</dbReference>
<keyword evidence="4" id="KW-0347">Helicase</keyword>
<dbReference type="Pfam" id="PF13479">
    <property type="entry name" value="AAA_24"/>
    <property type="match status" value="1"/>
</dbReference>
<keyword evidence="2" id="KW-0227">DNA damage</keyword>
<dbReference type="GO" id="GO:0005524">
    <property type="term" value="F:ATP binding"/>
    <property type="evidence" value="ECO:0007669"/>
    <property type="project" value="UniProtKB-KW"/>
</dbReference>
<sequence>MDFAGINIVDINEEQPDYGRWLILGPPGGGKTTLAATIAELGKTLFIDLAGEKGTRSFRNAPHARRIDVVRPDSITALDDVFWALDKGDHDYKAVVIDSLTAAQKMTMRFLTGASETAVREIRQGTAPADQRTWGQALDVMTDMTVFWYGLADGNRRHPMHVVMTAQVKMIEDEINGGVRRQPDVQKGALSIVRATPDYIVYADVEENLDALNDETLPPTTHIVRFGVSPDYGTKARLPYDLTAGQKRVGEEISADLARTVPMQRLLQGDVGSGKTLVALRAMLQVVGGGGQTALLAPTEVLAAQHHSSLEAVLGPMARLGMLGGAERATRVHLLTGSTPAAQRRRILTELAAGEPAIVVGTHALLSDTVQIPFLGLVVVDEQHRFGVAQRDALRERGGLTDPATGQTPTPHLLVMTATPIPRTIAMTVFGDLATSVLDELPAGRSAVPTHLVPWSRTSWVEGIWRRAAKEVASGGRVYVVCPRIEVDDEPRQTLMDGAAAVGADGGPKQEALAEEGDGSHPDRPLAAVEDWRQRLAGEPALGGIGVGVLTGRMSGEDKAAAMADFASGATPVLVSTTVIEVGVDVPEASMMVILDAERFGLSQLHQLRGRVGRGSRPSLCVAVTGAEVGSTAFHRLKAFASTTDGFALAEADLELRSEGDVLGASQSGRTSGLDLLRVTRDARLIATARRQAERIVAADPQLSEHRALAAAIVERLDEESQAFLERA</sequence>
<feature type="domain" description="Helicase ATP-binding" evidence="9">
    <location>
        <begin position="256"/>
        <end position="438"/>
    </location>
</feature>
<dbReference type="GO" id="GO:0003678">
    <property type="term" value="F:DNA helicase activity"/>
    <property type="evidence" value="ECO:0007669"/>
    <property type="project" value="TreeGrafter"/>
</dbReference>
<dbReference type="Pfam" id="PF00271">
    <property type="entry name" value="Helicase_C"/>
    <property type="match status" value="1"/>
</dbReference>
<dbReference type="SMART" id="SM00487">
    <property type="entry name" value="DEXDc"/>
    <property type="match status" value="1"/>
</dbReference>
<dbReference type="InterPro" id="IPR047112">
    <property type="entry name" value="RecG/Mfd"/>
</dbReference>
<dbReference type="Pfam" id="PF19833">
    <property type="entry name" value="RecG_dom3_C"/>
    <property type="match status" value="1"/>
</dbReference>
<evidence type="ECO:0000259" key="9">
    <source>
        <dbReference type="PROSITE" id="PS51192"/>
    </source>
</evidence>
<evidence type="ECO:0000256" key="5">
    <source>
        <dbReference type="ARBA" id="ARBA00022840"/>
    </source>
</evidence>
<keyword evidence="1" id="KW-0547">Nucleotide-binding</keyword>
<dbReference type="SUPFAM" id="SSF52540">
    <property type="entry name" value="P-loop containing nucleoside triphosphate hydrolases"/>
    <property type="match status" value="2"/>
</dbReference>
<name>A0A8S5RSW5_9CAUD</name>
<keyword evidence="7" id="KW-0234">DNA repair</keyword>
<evidence type="ECO:0000313" key="11">
    <source>
        <dbReference type="EMBL" id="DAE92361.1"/>
    </source>
</evidence>
<dbReference type="InterPro" id="IPR045562">
    <property type="entry name" value="RecG_dom3_C"/>
</dbReference>
<dbReference type="PANTHER" id="PTHR47964">
    <property type="entry name" value="ATP-DEPENDENT DNA HELICASE HOMOLOG RECG, CHLOROPLASTIC"/>
    <property type="match status" value="1"/>
</dbReference>
<reference evidence="11" key="1">
    <citation type="journal article" date="2021" name="Proc. Natl. Acad. Sci. U.S.A.">
        <title>A Catalog of Tens of Thousands of Viruses from Human Metagenomes Reveals Hidden Associations with Chronic Diseases.</title>
        <authorList>
            <person name="Tisza M.J."/>
            <person name="Buck C.B."/>
        </authorList>
    </citation>
    <scope>NUCLEOTIDE SEQUENCE</scope>
    <source>
        <strain evidence="11">CtZF426</strain>
    </source>
</reference>
<evidence type="ECO:0000259" key="10">
    <source>
        <dbReference type="PROSITE" id="PS51194"/>
    </source>
</evidence>
<dbReference type="SMART" id="SM00490">
    <property type="entry name" value="HELICc"/>
    <property type="match status" value="1"/>
</dbReference>
<keyword evidence="6" id="KW-0238">DNA-binding</keyword>
<dbReference type="InterPro" id="IPR001650">
    <property type="entry name" value="Helicase_C-like"/>
</dbReference>
<proteinExistence type="predicted"/>
<dbReference type="Gene3D" id="3.40.50.300">
    <property type="entry name" value="P-loop containing nucleotide triphosphate hydrolases"/>
    <property type="match status" value="3"/>
</dbReference>
<evidence type="ECO:0000256" key="3">
    <source>
        <dbReference type="ARBA" id="ARBA00022801"/>
    </source>
</evidence>
<dbReference type="EMBL" id="BK057799">
    <property type="protein sequence ID" value="DAE92361.1"/>
    <property type="molecule type" value="Genomic_DNA"/>
</dbReference>
<dbReference type="PROSITE" id="PS51194">
    <property type="entry name" value="HELICASE_CTER"/>
    <property type="match status" value="1"/>
</dbReference>
<dbReference type="InterPro" id="IPR014001">
    <property type="entry name" value="Helicase_ATP-bd"/>
</dbReference>
<keyword evidence="5" id="KW-0067">ATP-binding</keyword>
<accession>A0A8S5RSW5</accession>
<dbReference type="InterPro" id="IPR011545">
    <property type="entry name" value="DEAD/DEAH_box_helicase_dom"/>
</dbReference>
<dbReference type="GO" id="GO:0003677">
    <property type="term" value="F:DNA binding"/>
    <property type="evidence" value="ECO:0007669"/>
    <property type="project" value="UniProtKB-KW"/>
</dbReference>
<dbReference type="InterPro" id="IPR027417">
    <property type="entry name" value="P-loop_NTPase"/>
</dbReference>
<organism evidence="11">
    <name type="scientific">Siphoviridae sp. ctZF426</name>
    <dbReference type="NCBI Taxonomy" id="2827580"/>
    <lineage>
        <taxon>Viruses</taxon>
        <taxon>Duplodnaviria</taxon>
        <taxon>Heunggongvirae</taxon>
        <taxon>Uroviricota</taxon>
        <taxon>Caudoviricetes</taxon>
    </lineage>
</organism>
<dbReference type="PANTHER" id="PTHR47964:SF1">
    <property type="entry name" value="ATP-DEPENDENT DNA HELICASE HOMOLOG RECG, CHLOROPLASTIC"/>
    <property type="match status" value="1"/>
</dbReference>
<evidence type="ECO:0000256" key="8">
    <source>
        <dbReference type="SAM" id="MobiDB-lite"/>
    </source>
</evidence>
<feature type="domain" description="Helicase C-terminal" evidence="10">
    <location>
        <begin position="464"/>
        <end position="655"/>
    </location>
</feature>
<evidence type="ECO:0000256" key="6">
    <source>
        <dbReference type="ARBA" id="ARBA00023125"/>
    </source>
</evidence>
<evidence type="ECO:0000256" key="1">
    <source>
        <dbReference type="ARBA" id="ARBA00022741"/>
    </source>
</evidence>
<dbReference type="GO" id="GO:0016787">
    <property type="term" value="F:hydrolase activity"/>
    <property type="evidence" value="ECO:0007669"/>
    <property type="project" value="UniProtKB-KW"/>
</dbReference>
<dbReference type="Pfam" id="PF00270">
    <property type="entry name" value="DEAD"/>
    <property type="match status" value="1"/>
</dbReference>
<evidence type="ECO:0000256" key="7">
    <source>
        <dbReference type="ARBA" id="ARBA00023204"/>
    </source>
</evidence>
<protein>
    <submittedName>
        <fullName evidence="11">AAA domain protein</fullName>
    </submittedName>
</protein>
<feature type="region of interest" description="Disordered" evidence="8">
    <location>
        <begin position="501"/>
        <end position="524"/>
    </location>
</feature>
<evidence type="ECO:0000256" key="4">
    <source>
        <dbReference type="ARBA" id="ARBA00022806"/>
    </source>
</evidence>